<feature type="transmembrane region" description="Helical" evidence="7">
    <location>
        <begin position="12"/>
        <end position="32"/>
    </location>
</feature>
<evidence type="ECO:0000256" key="1">
    <source>
        <dbReference type="ARBA" id="ARBA00004141"/>
    </source>
</evidence>
<dbReference type="KEGG" id="salq:SYNTR_0113"/>
<feature type="transmembrane region" description="Helical" evidence="7">
    <location>
        <begin position="172"/>
        <end position="197"/>
    </location>
</feature>
<accession>A0A6I6D5Q6</accession>
<evidence type="ECO:0000313" key="8">
    <source>
        <dbReference type="EMBL" id="QGT98706.1"/>
    </source>
</evidence>
<evidence type="ECO:0000256" key="6">
    <source>
        <dbReference type="RuleBase" id="RU003943"/>
    </source>
</evidence>
<dbReference type="AlphaFoldDB" id="A0A6I6D5Q6"/>
<feature type="transmembrane region" description="Helical" evidence="7">
    <location>
        <begin position="131"/>
        <end position="152"/>
    </location>
</feature>
<keyword evidence="3 6" id="KW-0812">Transmembrane</keyword>
<name>A0A6I6D5Q6_9FIRM</name>
<dbReference type="GO" id="GO:0010043">
    <property type="term" value="P:response to zinc ion"/>
    <property type="evidence" value="ECO:0007669"/>
    <property type="project" value="TreeGrafter"/>
</dbReference>
<dbReference type="SUPFAM" id="SSF81345">
    <property type="entry name" value="ABC transporter involved in vitamin B12 uptake, BtuC"/>
    <property type="match status" value="1"/>
</dbReference>
<protein>
    <submittedName>
        <fullName evidence="8">Zinc ABC transporter, permease protein ZnuB</fullName>
    </submittedName>
</protein>
<sequence length="281" mass="30534">MDILQYEFMRNALLVGILASIACGIIGSYVVVKRLVFISGSISHTAYGGIGLGYFLGYNPMLGAGVFTLISALAMGVISQKTTQREDTIIGMMWAVGMAIGIIFISLSSGYTSDLMSYLFGNILTVPSSDLYLVIAMDLIIIAVVVLFFEELKAYAFDEEYAKVSGVKTERLNLVLLCLIALTVIVMMRVVGIILVIALLTMPPAVATHYTWSLKSLMIISGLLGILFTTSGLIISYFFNIPSGATIILVAGAVFLISYLTTYFKQTVELRNSIKDHNINI</sequence>
<keyword evidence="5 7" id="KW-0472">Membrane</keyword>
<evidence type="ECO:0000256" key="2">
    <source>
        <dbReference type="ARBA" id="ARBA00008034"/>
    </source>
</evidence>
<reference evidence="9" key="1">
    <citation type="journal article" date="2019" name="Microbiology">
        <title>Complete Genome Sequence of an Uncultured Bacterium of the Candidate Phylum Bipolaricaulota.</title>
        <authorList>
            <person name="Kadnikov V.V."/>
            <person name="Mardanov A.V."/>
            <person name="Beletsky A.V."/>
            <person name="Frank Y.A."/>
            <person name="Karnachuk O.V."/>
            <person name="Ravin N.V."/>
        </authorList>
    </citation>
    <scope>NUCLEOTIDE SEQUENCE [LARGE SCALE GENOMIC DNA]</scope>
</reference>
<proteinExistence type="inferred from homology"/>
<feature type="transmembrane region" description="Helical" evidence="7">
    <location>
        <begin position="89"/>
        <end position="111"/>
    </location>
</feature>
<keyword evidence="9" id="KW-1185">Reference proteome</keyword>
<keyword evidence="6" id="KW-0813">Transport</keyword>
<dbReference type="RefSeq" id="WP_156202674.1">
    <property type="nucleotide sequence ID" value="NZ_CP046457.1"/>
</dbReference>
<dbReference type="EMBL" id="CP046457">
    <property type="protein sequence ID" value="QGT98706.1"/>
    <property type="molecule type" value="Genomic_DNA"/>
</dbReference>
<dbReference type="PANTHER" id="PTHR30477">
    <property type="entry name" value="ABC-TRANSPORTER METAL-BINDING PROTEIN"/>
    <property type="match status" value="1"/>
</dbReference>
<evidence type="ECO:0000256" key="5">
    <source>
        <dbReference type="ARBA" id="ARBA00023136"/>
    </source>
</evidence>
<dbReference type="Gene3D" id="1.10.3470.10">
    <property type="entry name" value="ABC transporter involved in vitamin B12 uptake, BtuC"/>
    <property type="match status" value="1"/>
</dbReference>
<dbReference type="CDD" id="cd06550">
    <property type="entry name" value="TM_ABC_iron-siderophores_like"/>
    <property type="match status" value="1"/>
</dbReference>
<gene>
    <name evidence="8" type="ORF">SYNTR_0113</name>
</gene>
<evidence type="ECO:0000256" key="7">
    <source>
        <dbReference type="SAM" id="Phobius"/>
    </source>
</evidence>
<evidence type="ECO:0000256" key="3">
    <source>
        <dbReference type="ARBA" id="ARBA00022692"/>
    </source>
</evidence>
<organism evidence="8 9">
    <name type="scientific">Candidatus Syntrophocurvum alkaliphilum</name>
    <dbReference type="NCBI Taxonomy" id="2293317"/>
    <lineage>
        <taxon>Bacteria</taxon>
        <taxon>Bacillati</taxon>
        <taxon>Bacillota</taxon>
        <taxon>Clostridia</taxon>
        <taxon>Eubacteriales</taxon>
        <taxon>Syntrophomonadaceae</taxon>
        <taxon>Candidatus Syntrophocurvum</taxon>
    </lineage>
</organism>
<feature type="transmembrane region" description="Helical" evidence="7">
    <location>
        <begin position="52"/>
        <end position="77"/>
    </location>
</feature>
<dbReference type="InterPro" id="IPR037294">
    <property type="entry name" value="ABC_BtuC-like"/>
</dbReference>
<dbReference type="InterPro" id="IPR001626">
    <property type="entry name" value="ABC_TroCD"/>
</dbReference>
<evidence type="ECO:0000313" key="9">
    <source>
        <dbReference type="Proteomes" id="UP000426444"/>
    </source>
</evidence>
<evidence type="ECO:0000256" key="4">
    <source>
        <dbReference type="ARBA" id="ARBA00022989"/>
    </source>
</evidence>
<dbReference type="Pfam" id="PF00950">
    <property type="entry name" value="ABC-3"/>
    <property type="match status" value="1"/>
</dbReference>
<dbReference type="OrthoDB" id="9798540at2"/>
<dbReference type="PANTHER" id="PTHR30477:SF18">
    <property type="entry name" value="METAL TRANSPORT SYSTEM MEMBRANE PROTEIN CT_417-RELATED"/>
    <property type="match status" value="1"/>
</dbReference>
<comment type="similarity">
    <text evidence="2 6">Belongs to the ABC-3 integral membrane protein family.</text>
</comment>
<feature type="transmembrane region" description="Helical" evidence="7">
    <location>
        <begin position="217"/>
        <end position="239"/>
    </location>
</feature>
<feature type="transmembrane region" description="Helical" evidence="7">
    <location>
        <begin position="246"/>
        <end position="264"/>
    </location>
</feature>
<dbReference type="GO" id="GO:0043190">
    <property type="term" value="C:ATP-binding cassette (ABC) transporter complex"/>
    <property type="evidence" value="ECO:0007669"/>
    <property type="project" value="InterPro"/>
</dbReference>
<keyword evidence="4 7" id="KW-1133">Transmembrane helix</keyword>
<comment type="subcellular location">
    <subcellularLocation>
        <location evidence="6">Cell membrane</location>
        <topology evidence="6">Multi-pass membrane protein</topology>
    </subcellularLocation>
    <subcellularLocation>
        <location evidence="1">Membrane</location>
        <topology evidence="1">Multi-pass membrane protein</topology>
    </subcellularLocation>
</comment>
<dbReference type="GO" id="GO:0055085">
    <property type="term" value="P:transmembrane transport"/>
    <property type="evidence" value="ECO:0007669"/>
    <property type="project" value="InterPro"/>
</dbReference>
<dbReference type="Proteomes" id="UP000426444">
    <property type="component" value="Chromosome"/>
</dbReference>